<dbReference type="EMBL" id="CABFNQ020000698">
    <property type="protein sequence ID" value="CAH0024602.1"/>
    <property type="molecule type" value="Genomic_DNA"/>
</dbReference>
<evidence type="ECO:0000313" key="2">
    <source>
        <dbReference type="Proteomes" id="UP000696573"/>
    </source>
</evidence>
<comment type="caution">
    <text evidence="1">The sequence shown here is derived from an EMBL/GenBank/DDBJ whole genome shotgun (WGS) entry which is preliminary data.</text>
</comment>
<protein>
    <submittedName>
        <fullName evidence="1">Uncharacterized protein</fullName>
    </submittedName>
</protein>
<dbReference type="OrthoDB" id="5068804at2759"/>
<gene>
    <name evidence="1" type="ORF">CRHIZ90672A_00016872</name>
</gene>
<keyword evidence="2" id="KW-1185">Reference proteome</keyword>
<dbReference type="AlphaFoldDB" id="A0A9N9VEB8"/>
<dbReference type="Proteomes" id="UP000696573">
    <property type="component" value="Unassembled WGS sequence"/>
</dbReference>
<proteinExistence type="predicted"/>
<accession>A0A9N9VEB8</accession>
<sequence length="241" mass="27374">MASLQDDPIQSIKQLGYFYQKDAELGRRVDAILAKVGYYFKNKPGLTFAKVNTFQNEVYNQPARVDYANPLKQVRDIIESLFEQCSLGLFKSYGPGDDDYCILNRLHSELRVLIVILWASDSSVAFHSCSHKYLLNANKAPIGLLRIPPDKLAIPEITRVNVNLDKGGLRSILDGRVGFRIMSGQAIFLGFVAPDELQHWAKMTLPKLVELQEIVREMQTQSNKIGTNFEFKEPRDSNRTH</sequence>
<organism evidence="1 2">
    <name type="scientific">Clonostachys rhizophaga</name>
    <dbReference type="NCBI Taxonomy" id="160324"/>
    <lineage>
        <taxon>Eukaryota</taxon>
        <taxon>Fungi</taxon>
        <taxon>Dikarya</taxon>
        <taxon>Ascomycota</taxon>
        <taxon>Pezizomycotina</taxon>
        <taxon>Sordariomycetes</taxon>
        <taxon>Hypocreomycetidae</taxon>
        <taxon>Hypocreales</taxon>
        <taxon>Bionectriaceae</taxon>
        <taxon>Clonostachys</taxon>
    </lineage>
</organism>
<reference evidence="1" key="1">
    <citation type="submission" date="2021-10" db="EMBL/GenBank/DDBJ databases">
        <authorList>
            <person name="Piombo E."/>
        </authorList>
    </citation>
    <scope>NUCLEOTIDE SEQUENCE</scope>
</reference>
<evidence type="ECO:0000313" key="1">
    <source>
        <dbReference type="EMBL" id="CAH0024602.1"/>
    </source>
</evidence>
<name>A0A9N9VEB8_9HYPO</name>